<dbReference type="CDD" id="cd06554">
    <property type="entry name" value="ASCH_ASC-1_like"/>
    <property type="match status" value="1"/>
</dbReference>
<protein>
    <submittedName>
        <fullName evidence="1">ASCH domain-containing protein</fullName>
    </submittedName>
</protein>
<reference evidence="1 2" key="1">
    <citation type="submission" date="2023-10" db="EMBL/GenBank/DDBJ databases">
        <title>Niallia locisalis sp.nov. isolated from a salt pond sample.</title>
        <authorList>
            <person name="Li X.-J."/>
            <person name="Dong L."/>
        </authorList>
    </citation>
    <scope>NUCLEOTIDE SEQUENCE [LARGE SCALE GENOMIC DNA]</scope>
    <source>
        <strain evidence="1 2">DSM 29761</strain>
    </source>
</reference>
<keyword evidence="2" id="KW-1185">Reference proteome</keyword>
<dbReference type="RefSeq" id="WP_338450907.1">
    <property type="nucleotide sequence ID" value="NZ_CP137640.1"/>
</dbReference>
<accession>A0ABZ2CDZ6</accession>
<dbReference type="SUPFAM" id="SSF88697">
    <property type="entry name" value="PUA domain-like"/>
    <property type="match status" value="1"/>
</dbReference>
<dbReference type="Proteomes" id="UP001357223">
    <property type="component" value="Chromosome"/>
</dbReference>
<organism evidence="1 2">
    <name type="scientific">Niallia oryzisoli</name>
    <dbReference type="NCBI Taxonomy" id="1737571"/>
    <lineage>
        <taxon>Bacteria</taxon>
        <taxon>Bacillati</taxon>
        <taxon>Bacillota</taxon>
        <taxon>Bacilli</taxon>
        <taxon>Bacillales</taxon>
        <taxon>Bacillaceae</taxon>
        <taxon>Niallia</taxon>
    </lineage>
</organism>
<evidence type="ECO:0000313" key="2">
    <source>
        <dbReference type="Proteomes" id="UP001357223"/>
    </source>
</evidence>
<dbReference type="InterPro" id="IPR015947">
    <property type="entry name" value="PUA-like_sf"/>
</dbReference>
<dbReference type="Gene3D" id="2.30.130.30">
    <property type="entry name" value="Hypothetical protein"/>
    <property type="match status" value="1"/>
</dbReference>
<gene>
    <name evidence="1" type="ORF">R4Z09_02975</name>
</gene>
<dbReference type="EMBL" id="CP137640">
    <property type="protein sequence ID" value="WVX81999.1"/>
    <property type="molecule type" value="Genomic_DNA"/>
</dbReference>
<proteinExistence type="predicted"/>
<name>A0ABZ2CDZ6_9BACI</name>
<sequence>MKILSMIQPWASLFVLGESKYETRTWRTNYRGPLAIHTSKKPDKAACSYPRVQELLQKHGYSGEDLPTGVIIGVCELKNCIRVVENNETWAVLEDGRVVSGIEFLLGDYRVGGYAWEVEGMRTLKESIPAKGQLGLWEYPGMIN</sequence>
<evidence type="ECO:0000313" key="1">
    <source>
        <dbReference type="EMBL" id="WVX81999.1"/>
    </source>
</evidence>